<reference evidence="2 3" key="1">
    <citation type="submission" date="2024-01" db="EMBL/GenBank/DDBJ databases">
        <title>The genomes of 5 underutilized Papilionoideae crops provide insights into root nodulation and disease resistanc.</title>
        <authorList>
            <person name="Jiang F."/>
        </authorList>
    </citation>
    <scope>NUCLEOTIDE SEQUENCE [LARGE SCALE GENOMIC DNA]</scope>
    <source>
        <strain evidence="2">LVBAO_FW01</strain>
        <tissue evidence="2">Leaves</tissue>
    </source>
</reference>
<feature type="transmembrane region" description="Helical" evidence="1">
    <location>
        <begin position="201"/>
        <end position="218"/>
    </location>
</feature>
<gene>
    <name evidence="2" type="ORF">VNO77_21133</name>
</gene>
<feature type="transmembrane region" description="Helical" evidence="1">
    <location>
        <begin position="250"/>
        <end position="271"/>
    </location>
</feature>
<protein>
    <submittedName>
        <fullName evidence="2">Uncharacterized protein</fullName>
    </submittedName>
</protein>
<proteinExistence type="predicted"/>
<evidence type="ECO:0000313" key="2">
    <source>
        <dbReference type="EMBL" id="KAK7340431.1"/>
    </source>
</evidence>
<feature type="transmembrane region" description="Helical" evidence="1">
    <location>
        <begin position="174"/>
        <end position="195"/>
    </location>
</feature>
<organism evidence="2 3">
    <name type="scientific">Canavalia gladiata</name>
    <name type="common">Sword bean</name>
    <name type="synonym">Dolichos gladiatus</name>
    <dbReference type="NCBI Taxonomy" id="3824"/>
    <lineage>
        <taxon>Eukaryota</taxon>
        <taxon>Viridiplantae</taxon>
        <taxon>Streptophyta</taxon>
        <taxon>Embryophyta</taxon>
        <taxon>Tracheophyta</taxon>
        <taxon>Spermatophyta</taxon>
        <taxon>Magnoliopsida</taxon>
        <taxon>eudicotyledons</taxon>
        <taxon>Gunneridae</taxon>
        <taxon>Pentapetalae</taxon>
        <taxon>rosids</taxon>
        <taxon>fabids</taxon>
        <taxon>Fabales</taxon>
        <taxon>Fabaceae</taxon>
        <taxon>Papilionoideae</taxon>
        <taxon>50 kb inversion clade</taxon>
        <taxon>NPAAA clade</taxon>
        <taxon>indigoferoid/millettioid clade</taxon>
        <taxon>Phaseoleae</taxon>
        <taxon>Canavalia</taxon>
    </lineage>
</organism>
<dbReference type="EMBL" id="JAYMYQ010000004">
    <property type="protein sequence ID" value="KAK7340431.1"/>
    <property type="molecule type" value="Genomic_DNA"/>
</dbReference>
<keyword evidence="1" id="KW-0472">Membrane</keyword>
<evidence type="ECO:0000256" key="1">
    <source>
        <dbReference type="SAM" id="Phobius"/>
    </source>
</evidence>
<keyword evidence="1" id="KW-0812">Transmembrane</keyword>
<keyword evidence="1" id="KW-1133">Transmembrane helix</keyword>
<evidence type="ECO:0000313" key="3">
    <source>
        <dbReference type="Proteomes" id="UP001367508"/>
    </source>
</evidence>
<keyword evidence="3" id="KW-1185">Reference proteome</keyword>
<dbReference type="Proteomes" id="UP001367508">
    <property type="component" value="Unassembled WGS sequence"/>
</dbReference>
<dbReference type="AlphaFoldDB" id="A0AAN9QN42"/>
<comment type="caution">
    <text evidence="2">The sequence shown here is derived from an EMBL/GenBank/DDBJ whole genome shotgun (WGS) entry which is preliminary data.</text>
</comment>
<accession>A0AAN9QN42</accession>
<name>A0AAN9QN42_CANGL</name>
<sequence length="295" mass="32438">MEGIITNQIHPQWMPKQLPRTRLPRRFLGSALLHGGQARHSRLQLAPQSLNDPESLQEAPESSGAKDSIPQLAQSHNYSEPFLGKKFPNNRLNILNRGNGLASSEAATLSFGAFLRSLRSSVAELSPGYLWSLLLFNSTVLYHEAENLTLVFNSKLGNPSGSLVLSFGEAIAKLLPGMAHSALFIVCYPLILLLASEIHPVLQIIFMMVLFFVPLFYFPELVDKLASTGIEVACGSLKLPLIWFTSSGTLALSFICILLILSGMYVIWRYILKGKPSLKEPGGSVNDLSQILVQH</sequence>